<proteinExistence type="predicted"/>
<dbReference type="AlphaFoldDB" id="A0AAD8JFQ3"/>
<name>A0AAD8JFQ3_9APIA</name>
<gene>
    <name evidence="1" type="ORF">POM88_001376</name>
</gene>
<sequence>MCYLGLAKEELDGLRNHVTAWVLLTSWVCLKSDVCDDHGVNHGPYRNRKISLNEQKTQMTLWSTARSPLIFGSINKKFSYFTSSSRFQIKNRGPTFQTRSPKNVGRSESVDMQLRSCKELGISYEDLSTMELLLAVILIDVHLCSEPKETS</sequence>
<reference evidence="1" key="2">
    <citation type="submission" date="2023-05" db="EMBL/GenBank/DDBJ databases">
        <authorList>
            <person name="Schelkunov M.I."/>
        </authorList>
    </citation>
    <scope>NUCLEOTIDE SEQUENCE</scope>
    <source>
        <strain evidence="1">Hsosn_3</strain>
        <tissue evidence="1">Leaf</tissue>
    </source>
</reference>
<comment type="caution">
    <text evidence="1">The sequence shown here is derived from an EMBL/GenBank/DDBJ whole genome shotgun (WGS) entry which is preliminary data.</text>
</comment>
<evidence type="ECO:0000313" key="1">
    <source>
        <dbReference type="EMBL" id="KAK1401771.1"/>
    </source>
</evidence>
<dbReference type="InterPro" id="IPR013785">
    <property type="entry name" value="Aldolase_TIM"/>
</dbReference>
<protein>
    <submittedName>
        <fullName evidence="1">Uncharacterized protein</fullName>
    </submittedName>
</protein>
<accession>A0AAD8JFQ3</accession>
<keyword evidence="2" id="KW-1185">Reference proteome</keyword>
<reference evidence="1" key="1">
    <citation type="submission" date="2023-02" db="EMBL/GenBank/DDBJ databases">
        <title>Genome of toxic invasive species Heracleum sosnowskyi carries increased number of genes despite the absence of recent whole-genome duplications.</title>
        <authorList>
            <person name="Schelkunov M."/>
            <person name="Shtratnikova V."/>
            <person name="Makarenko M."/>
            <person name="Klepikova A."/>
            <person name="Omelchenko D."/>
            <person name="Novikova G."/>
            <person name="Obukhova E."/>
            <person name="Bogdanov V."/>
            <person name="Penin A."/>
            <person name="Logacheva M."/>
        </authorList>
    </citation>
    <scope>NUCLEOTIDE SEQUENCE</scope>
    <source>
        <strain evidence="1">Hsosn_3</strain>
        <tissue evidence="1">Leaf</tissue>
    </source>
</reference>
<dbReference type="Proteomes" id="UP001237642">
    <property type="component" value="Unassembled WGS sequence"/>
</dbReference>
<evidence type="ECO:0000313" key="2">
    <source>
        <dbReference type="Proteomes" id="UP001237642"/>
    </source>
</evidence>
<dbReference type="Gene3D" id="3.20.20.70">
    <property type="entry name" value="Aldolase class I"/>
    <property type="match status" value="1"/>
</dbReference>
<dbReference type="EMBL" id="JAUIZM010000001">
    <property type="protein sequence ID" value="KAK1401771.1"/>
    <property type="molecule type" value="Genomic_DNA"/>
</dbReference>
<organism evidence="1 2">
    <name type="scientific">Heracleum sosnowskyi</name>
    <dbReference type="NCBI Taxonomy" id="360622"/>
    <lineage>
        <taxon>Eukaryota</taxon>
        <taxon>Viridiplantae</taxon>
        <taxon>Streptophyta</taxon>
        <taxon>Embryophyta</taxon>
        <taxon>Tracheophyta</taxon>
        <taxon>Spermatophyta</taxon>
        <taxon>Magnoliopsida</taxon>
        <taxon>eudicotyledons</taxon>
        <taxon>Gunneridae</taxon>
        <taxon>Pentapetalae</taxon>
        <taxon>asterids</taxon>
        <taxon>campanulids</taxon>
        <taxon>Apiales</taxon>
        <taxon>Apiaceae</taxon>
        <taxon>Apioideae</taxon>
        <taxon>apioid superclade</taxon>
        <taxon>Tordylieae</taxon>
        <taxon>Tordyliinae</taxon>
        <taxon>Heracleum</taxon>
    </lineage>
</organism>